<proteinExistence type="predicted"/>
<keyword evidence="2" id="KW-1185">Reference proteome</keyword>
<dbReference type="AlphaFoldDB" id="A0A1L9RUI7"/>
<dbReference type="RefSeq" id="XP_040692268.1">
    <property type="nucleotide sequence ID" value="XM_040833826.1"/>
</dbReference>
<dbReference type="GeneID" id="63749674"/>
<evidence type="ECO:0000313" key="1">
    <source>
        <dbReference type="EMBL" id="OJJ38592.1"/>
    </source>
</evidence>
<reference evidence="2" key="1">
    <citation type="journal article" date="2017" name="Genome Biol.">
        <title>Comparative genomics reveals high biological diversity and specific adaptations in the industrially and medically important fungal genus Aspergillus.</title>
        <authorList>
            <person name="de Vries R.P."/>
            <person name="Riley R."/>
            <person name="Wiebenga A."/>
            <person name="Aguilar-Osorio G."/>
            <person name="Amillis S."/>
            <person name="Uchima C.A."/>
            <person name="Anderluh G."/>
            <person name="Asadollahi M."/>
            <person name="Askin M."/>
            <person name="Barry K."/>
            <person name="Battaglia E."/>
            <person name="Bayram O."/>
            <person name="Benocci T."/>
            <person name="Braus-Stromeyer S.A."/>
            <person name="Caldana C."/>
            <person name="Canovas D."/>
            <person name="Cerqueira G.C."/>
            <person name="Chen F."/>
            <person name="Chen W."/>
            <person name="Choi C."/>
            <person name="Clum A."/>
            <person name="Dos Santos R.A."/>
            <person name="Damasio A.R."/>
            <person name="Diallinas G."/>
            <person name="Emri T."/>
            <person name="Fekete E."/>
            <person name="Flipphi M."/>
            <person name="Freyberg S."/>
            <person name="Gallo A."/>
            <person name="Gournas C."/>
            <person name="Habgood R."/>
            <person name="Hainaut M."/>
            <person name="Harispe M.L."/>
            <person name="Henrissat B."/>
            <person name="Hilden K.S."/>
            <person name="Hope R."/>
            <person name="Hossain A."/>
            <person name="Karabika E."/>
            <person name="Karaffa L."/>
            <person name="Karanyi Z."/>
            <person name="Krasevec N."/>
            <person name="Kuo A."/>
            <person name="Kusch H."/>
            <person name="LaButti K."/>
            <person name="Lagendijk E.L."/>
            <person name="Lapidus A."/>
            <person name="Levasseur A."/>
            <person name="Lindquist E."/>
            <person name="Lipzen A."/>
            <person name="Logrieco A.F."/>
            <person name="MacCabe A."/>
            <person name="Maekelae M.R."/>
            <person name="Malavazi I."/>
            <person name="Melin P."/>
            <person name="Meyer V."/>
            <person name="Mielnichuk N."/>
            <person name="Miskei M."/>
            <person name="Molnar A.P."/>
            <person name="Mule G."/>
            <person name="Ngan C.Y."/>
            <person name="Orejas M."/>
            <person name="Orosz E."/>
            <person name="Ouedraogo J.P."/>
            <person name="Overkamp K.M."/>
            <person name="Park H.-S."/>
            <person name="Perrone G."/>
            <person name="Piumi F."/>
            <person name="Punt P.J."/>
            <person name="Ram A.F."/>
            <person name="Ramon A."/>
            <person name="Rauscher S."/>
            <person name="Record E."/>
            <person name="Riano-Pachon D.M."/>
            <person name="Robert V."/>
            <person name="Roehrig J."/>
            <person name="Ruller R."/>
            <person name="Salamov A."/>
            <person name="Salih N.S."/>
            <person name="Samson R.A."/>
            <person name="Sandor E."/>
            <person name="Sanguinetti M."/>
            <person name="Schuetze T."/>
            <person name="Sepcic K."/>
            <person name="Shelest E."/>
            <person name="Sherlock G."/>
            <person name="Sophianopoulou V."/>
            <person name="Squina F.M."/>
            <person name="Sun H."/>
            <person name="Susca A."/>
            <person name="Todd R.B."/>
            <person name="Tsang A."/>
            <person name="Unkles S.E."/>
            <person name="van de Wiele N."/>
            <person name="van Rossen-Uffink D."/>
            <person name="Oliveira J.V."/>
            <person name="Vesth T.C."/>
            <person name="Visser J."/>
            <person name="Yu J.-H."/>
            <person name="Zhou M."/>
            <person name="Andersen M.R."/>
            <person name="Archer D.B."/>
            <person name="Baker S.E."/>
            <person name="Benoit I."/>
            <person name="Brakhage A.A."/>
            <person name="Braus G.H."/>
            <person name="Fischer R."/>
            <person name="Frisvad J.C."/>
            <person name="Goldman G.H."/>
            <person name="Houbraken J."/>
            <person name="Oakley B."/>
            <person name="Pocsi I."/>
            <person name="Scazzocchio C."/>
            <person name="Seiboth B."/>
            <person name="vanKuyk P.A."/>
            <person name="Wortman J."/>
            <person name="Dyer P.S."/>
            <person name="Grigoriev I.V."/>
        </authorList>
    </citation>
    <scope>NUCLEOTIDE SEQUENCE [LARGE SCALE GENOMIC DNA]</scope>
    <source>
        <strain evidence="2">DTO 134E9</strain>
    </source>
</reference>
<accession>A0A1L9RUI7</accession>
<name>A0A1L9RUI7_ASPWE</name>
<dbReference type="VEuPathDB" id="FungiDB:ASPWEDRAFT_336008"/>
<dbReference type="Proteomes" id="UP000184383">
    <property type="component" value="Unassembled WGS sequence"/>
</dbReference>
<evidence type="ECO:0000313" key="2">
    <source>
        <dbReference type="Proteomes" id="UP000184383"/>
    </source>
</evidence>
<dbReference type="EMBL" id="KV878210">
    <property type="protein sequence ID" value="OJJ38592.1"/>
    <property type="molecule type" value="Genomic_DNA"/>
</dbReference>
<gene>
    <name evidence="1" type="ORF">ASPWEDRAFT_336008</name>
</gene>
<sequence length="70" mass="7668">MVCPPPAPPAAAVIIAFSAASVPREKRHHLPSRPGDKIKSSTAKVKKKKLYESSRAWIAFFYLSGFMSPI</sequence>
<organism evidence="1 2">
    <name type="scientific">Aspergillus wentii DTO 134E9</name>
    <dbReference type="NCBI Taxonomy" id="1073089"/>
    <lineage>
        <taxon>Eukaryota</taxon>
        <taxon>Fungi</taxon>
        <taxon>Dikarya</taxon>
        <taxon>Ascomycota</taxon>
        <taxon>Pezizomycotina</taxon>
        <taxon>Eurotiomycetes</taxon>
        <taxon>Eurotiomycetidae</taxon>
        <taxon>Eurotiales</taxon>
        <taxon>Aspergillaceae</taxon>
        <taxon>Aspergillus</taxon>
        <taxon>Aspergillus subgen. Cremei</taxon>
    </lineage>
</organism>
<protein>
    <submittedName>
        <fullName evidence="1">Uncharacterized protein</fullName>
    </submittedName>
</protein>